<evidence type="ECO:0000256" key="3">
    <source>
        <dbReference type="ARBA" id="ARBA00022723"/>
    </source>
</evidence>
<dbReference type="CDD" id="cd11062">
    <property type="entry name" value="CYP58-like"/>
    <property type="match status" value="1"/>
</dbReference>
<dbReference type="GO" id="GO:0005506">
    <property type="term" value="F:iron ion binding"/>
    <property type="evidence" value="ECO:0007669"/>
    <property type="project" value="InterPro"/>
</dbReference>
<dbReference type="GO" id="GO:0020037">
    <property type="term" value="F:heme binding"/>
    <property type="evidence" value="ECO:0007669"/>
    <property type="project" value="InterPro"/>
</dbReference>
<dbReference type="SUPFAM" id="SSF48264">
    <property type="entry name" value="Cytochrome P450"/>
    <property type="match status" value="1"/>
</dbReference>
<evidence type="ECO:0000256" key="2">
    <source>
        <dbReference type="ARBA" id="ARBA00022617"/>
    </source>
</evidence>
<sequence length="516" mass="57845">MELSDELQLFFRFLLPEEAPVTWAHLSLLSLGSVLIYYLLRIPYLLYFHPLSSFRGPFWAAISTWWLYSVCRTGHAEQVFEQLHRKYSNLPDTRGLRIGPNEIHISDSTLYHNLYSQDHSFAKEQSFYDTFGTPHSVFVETDRGLHRQRRKLLNNFFSKTSIRNMQNILYEKVSTLSDIMSNLGDEESVNIYNAVRCMTVDIISELAFGHSFNLLGDAKDGAFVASYLGAFDMASDYIWEMMFFPSLRRVLNMIPPSLMTASPFTRLFQSIEDTVTIFREMKASGNSCGHDIMFDLLSGLGDRELVAEAGDILVAGSDTTATTLAVAIYQLISHPEAYDALKTEIRPAMLKTAEDYDLKSIEQLPYLTACVKESLRIASAVPSRLPRVVPPSQSKASSLIVDGKVIPPGSVVSISSYTVHGDQEIWGADAQEFNPSRWLGPRGKQLEKYLVTFSKGARSCLGINLAHAELTIALAMFTSRFDMVNDGTTKDEDHEVIDSFTAGFRGTGPRVKVSPV</sequence>
<dbReference type="InterPro" id="IPR002401">
    <property type="entry name" value="Cyt_P450_E_grp-I"/>
</dbReference>
<dbReference type="InterPro" id="IPR001128">
    <property type="entry name" value="Cyt_P450"/>
</dbReference>
<organism evidence="7 8">
    <name type="scientific">Fusarium redolens</name>
    <dbReference type="NCBI Taxonomy" id="48865"/>
    <lineage>
        <taxon>Eukaryota</taxon>
        <taxon>Fungi</taxon>
        <taxon>Dikarya</taxon>
        <taxon>Ascomycota</taxon>
        <taxon>Pezizomycotina</taxon>
        <taxon>Sordariomycetes</taxon>
        <taxon>Hypocreomycetidae</taxon>
        <taxon>Hypocreales</taxon>
        <taxon>Nectriaceae</taxon>
        <taxon>Fusarium</taxon>
        <taxon>Fusarium redolens species complex</taxon>
    </lineage>
</organism>
<comment type="cofactor">
    <cofactor evidence="1 5">
        <name>heme</name>
        <dbReference type="ChEBI" id="CHEBI:30413"/>
    </cofactor>
</comment>
<dbReference type="PANTHER" id="PTHR24305:SF234">
    <property type="entry name" value="CYTOCHROME P450"/>
    <property type="match status" value="1"/>
</dbReference>
<dbReference type="PROSITE" id="PS00086">
    <property type="entry name" value="CYTOCHROME_P450"/>
    <property type="match status" value="1"/>
</dbReference>
<keyword evidence="3 5" id="KW-0479">Metal-binding</keyword>
<evidence type="ECO:0000256" key="6">
    <source>
        <dbReference type="RuleBase" id="RU000461"/>
    </source>
</evidence>
<evidence type="ECO:0000256" key="4">
    <source>
        <dbReference type="ARBA" id="ARBA00023004"/>
    </source>
</evidence>
<accession>A0A9P9FU55</accession>
<dbReference type="OrthoDB" id="3945418at2759"/>
<keyword evidence="4 5" id="KW-0408">Iron</keyword>
<dbReference type="RefSeq" id="XP_046040899.1">
    <property type="nucleotide sequence ID" value="XM_046201037.1"/>
</dbReference>
<comment type="similarity">
    <text evidence="6">Belongs to the cytochrome P450 family.</text>
</comment>
<dbReference type="GO" id="GO:0016705">
    <property type="term" value="F:oxidoreductase activity, acting on paired donors, with incorporation or reduction of molecular oxygen"/>
    <property type="evidence" value="ECO:0007669"/>
    <property type="project" value="InterPro"/>
</dbReference>
<feature type="binding site" description="axial binding residue" evidence="5">
    <location>
        <position position="460"/>
    </location>
    <ligand>
        <name>heme</name>
        <dbReference type="ChEBI" id="CHEBI:30413"/>
    </ligand>
    <ligandPart>
        <name>Fe</name>
        <dbReference type="ChEBI" id="CHEBI:18248"/>
    </ligandPart>
</feature>
<keyword evidence="8" id="KW-1185">Reference proteome</keyword>
<proteinExistence type="inferred from homology"/>
<dbReference type="EMBL" id="JAGMUX010000040">
    <property type="protein sequence ID" value="KAH7205127.1"/>
    <property type="molecule type" value="Genomic_DNA"/>
</dbReference>
<evidence type="ECO:0000256" key="1">
    <source>
        <dbReference type="ARBA" id="ARBA00001971"/>
    </source>
</evidence>
<gene>
    <name evidence="7" type="ORF">BKA55DRAFT_722895</name>
</gene>
<keyword evidence="6" id="KW-0560">Oxidoreductase</keyword>
<dbReference type="GO" id="GO:0004497">
    <property type="term" value="F:monooxygenase activity"/>
    <property type="evidence" value="ECO:0007669"/>
    <property type="project" value="UniProtKB-KW"/>
</dbReference>
<reference evidence="7" key="1">
    <citation type="journal article" date="2021" name="Nat. Commun.">
        <title>Genetic determinants of endophytism in the Arabidopsis root mycobiome.</title>
        <authorList>
            <person name="Mesny F."/>
            <person name="Miyauchi S."/>
            <person name="Thiergart T."/>
            <person name="Pickel B."/>
            <person name="Atanasova L."/>
            <person name="Karlsson M."/>
            <person name="Huettel B."/>
            <person name="Barry K.W."/>
            <person name="Haridas S."/>
            <person name="Chen C."/>
            <person name="Bauer D."/>
            <person name="Andreopoulos W."/>
            <person name="Pangilinan J."/>
            <person name="LaButti K."/>
            <person name="Riley R."/>
            <person name="Lipzen A."/>
            <person name="Clum A."/>
            <person name="Drula E."/>
            <person name="Henrissat B."/>
            <person name="Kohler A."/>
            <person name="Grigoriev I.V."/>
            <person name="Martin F.M."/>
            <person name="Hacquard S."/>
        </authorList>
    </citation>
    <scope>NUCLEOTIDE SEQUENCE</scope>
    <source>
        <strain evidence="7">MPI-CAGE-AT-0023</strain>
    </source>
</reference>
<dbReference type="Gene3D" id="1.10.630.10">
    <property type="entry name" value="Cytochrome P450"/>
    <property type="match status" value="1"/>
</dbReference>
<keyword evidence="6" id="KW-0503">Monooxygenase</keyword>
<evidence type="ECO:0000313" key="7">
    <source>
        <dbReference type="EMBL" id="KAH7205127.1"/>
    </source>
</evidence>
<dbReference type="PRINTS" id="PR00463">
    <property type="entry name" value="EP450I"/>
</dbReference>
<dbReference type="Pfam" id="PF00067">
    <property type="entry name" value="p450"/>
    <property type="match status" value="1"/>
</dbReference>
<evidence type="ECO:0000256" key="5">
    <source>
        <dbReference type="PIRSR" id="PIRSR602401-1"/>
    </source>
</evidence>
<evidence type="ECO:0000313" key="8">
    <source>
        <dbReference type="Proteomes" id="UP000720189"/>
    </source>
</evidence>
<protein>
    <submittedName>
        <fullName evidence="7">Cytochrome P450</fullName>
    </submittedName>
</protein>
<name>A0A9P9FU55_FUSRE</name>
<comment type="caution">
    <text evidence="7">The sequence shown here is derived from an EMBL/GenBank/DDBJ whole genome shotgun (WGS) entry which is preliminary data.</text>
</comment>
<dbReference type="GeneID" id="70230991"/>
<dbReference type="PRINTS" id="PR00385">
    <property type="entry name" value="P450"/>
</dbReference>
<dbReference type="InterPro" id="IPR050121">
    <property type="entry name" value="Cytochrome_P450_monoxygenase"/>
</dbReference>
<dbReference type="InterPro" id="IPR036396">
    <property type="entry name" value="Cyt_P450_sf"/>
</dbReference>
<keyword evidence="2 5" id="KW-0349">Heme</keyword>
<dbReference type="InterPro" id="IPR017972">
    <property type="entry name" value="Cyt_P450_CS"/>
</dbReference>
<dbReference type="PANTHER" id="PTHR24305">
    <property type="entry name" value="CYTOCHROME P450"/>
    <property type="match status" value="1"/>
</dbReference>
<dbReference type="Proteomes" id="UP000720189">
    <property type="component" value="Unassembled WGS sequence"/>
</dbReference>
<dbReference type="AlphaFoldDB" id="A0A9P9FU55"/>